<dbReference type="EMBL" id="CP039340">
    <property type="protein sequence ID" value="QCX51589.1"/>
    <property type="molecule type" value="Genomic_DNA"/>
</dbReference>
<dbReference type="AlphaFoldDB" id="A0AA92IGM1"/>
<feature type="region of interest" description="Disordered" evidence="1">
    <location>
        <begin position="141"/>
        <end position="162"/>
    </location>
</feature>
<keyword evidence="2" id="KW-0614">Plasmid</keyword>
<name>A0AA92IGM1_RALSL</name>
<evidence type="ECO:0000256" key="1">
    <source>
        <dbReference type="SAM" id="MobiDB-lite"/>
    </source>
</evidence>
<reference evidence="2 3" key="1">
    <citation type="submission" date="2019-04" db="EMBL/GenBank/DDBJ databases">
        <title>Complete Genome of UW386 and Higher Quality Genome of UW700.</title>
        <authorList>
            <person name="Jacobs J."/>
            <person name="Perez A."/>
            <person name="Steidl O."/>
            <person name="Allen C."/>
        </authorList>
    </citation>
    <scope>NUCLEOTIDE SEQUENCE [LARGE SCALE GENOMIC DNA]</scope>
    <source>
        <strain evidence="2 3">UW386</strain>
        <plasmid evidence="3">puw386</plasmid>
    </source>
</reference>
<accession>A0AA92IGM1</accession>
<gene>
    <name evidence="2" type="ORF">E7Z57_21415</name>
</gene>
<proteinExistence type="predicted"/>
<sequence length="162" mass="17670">MDGKPLRFTTQIFGCVKLLAAPERLAGDFSASSACPRDPDRVYVGGHAFGQATDSMKRKAVKRKIHSTASPTPTITVNAVPRSEDMNPGRCKPAVPYHIHMALIPRPWTRKTNRGGGKSMQIQTLQVYASCDRAVLSVTAPRPEPRHQGNRLHTDCAANTVP</sequence>
<geneLocation type="plasmid" evidence="3">
    <name>puw386</name>
</geneLocation>
<dbReference type="Proteomes" id="UP000310553">
    <property type="component" value="Plasmid pUW386"/>
</dbReference>
<evidence type="ECO:0000313" key="2">
    <source>
        <dbReference type="EMBL" id="QCX51589.1"/>
    </source>
</evidence>
<protein>
    <submittedName>
        <fullName evidence="2">Uncharacterized protein</fullName>
    </submittedName>
</protein>
<organism evidence="2 3">
    <name type="scientific">Ralstonia solanacearum</name>
    <name type="common">Pseudomonas solanacearum</name>
    <dbReference type="NCBI Taxonomy" id="305"/>
    <lineage>
        <taxon>Bacteria</taxon>
        <taxon>Pseudomonadati</taxon>
        <taxon>Pseudomonadota</taxon>
        <taxon>Betaproteobacteria</taxon>
        <taxon>Burkholderiales</taxon>
        <taxon>Burkholderiaceae</taxon>
        <taxon>Ralstonia</taxon>
        <taxon>Ralstonia solanacearum species complex</taxon>
    </lineage>
</organism>
<evidence type="ECO:0000313" key="3">
    <source>
        <dbReference type="Proteomes" id="UP000310553"/>
    </source>
</evidence>